<evidence type="ECO:0000256" key="4">
    <source>
        <dbReference type="ARBA" id="ARBA00022917"/>
    </source>
</evidence>
<keyword evidence="5" id="KW-0030">Aminoacyl-tRNA synthetase</keyword>
<evidence type="ECO:0000256" key="2">
    <source>
        <dbReference type="ARBA" id="ARBA00022741"/>
    </source>
</evidence>
<evidence type="ECO:0000313" key="8">
    <source>
        <dbReference type="Proteomes" id="UP000325577"/>
    </source>
</evidence>
<keyword evidence="2" id="KW-0547">Nucleotide-binding</keyword>
<dbReference type="Pfam" id="PF00152">
    <property type="entry name" value="tRNA-synt_2"/>
    <property type="match status" value="1"/>
</dbReference>
<dbReference type="AlphaFoldDB" id="A0A5J5B6Q2"/>
<dbReference type="Proteomes" id="UP000325577">
    <property type="component" value="Linkage Group LG15"/>
</dbReference>
<dbReference type="GO" id="GO:0006418">
    <property type="term" value="P:tRNA aminoacylation for protein translation"/>
    <property type="evidence" value="ECO:0007669"/>
    <property type="project" value="InterPro"/>
</dbReference>
<dbReference type="InterPro" id="IPR004364">
    <property type="entry name" value="Aa-tRNA-synt_II"/>
</dbReference>
<sequence>MTLTVVTDDEIDDGHGIGCNSIGLPENSRLCSVQWRRAAIIVVGSIGRCYRGELMVDYLIIQPGTFYALPQSPQLFKQMLMVSGFDKYYHIARCF</sequence>
<proteinExistence type="predicted"/>
<dbReference type="GO" id="GO:0005524">
    <property type="term" value="F:ATP binding"/>
    <property type="evidence" value="ECO:0007669"/>
    <property type="project" value="UniProtKB-KW"/>
</dbReference>
<keyword evidence="8" id="KW-1185">Reference proteome</keyword>
<dbReference type="PRINTS" id="PR01042">
    <property type="entry name" value="TRNASYNTHASP"/>
</dbReference>
<evidence type="ECO:0000313" key="7">
    <source>
        <dbReference type="EMBL" id="KAA8538308.1"/>
    </source>
</evidence>
<name>A0A5J5B6Q2_9ASTE</name>
<dbReference type="SUPFAM" id="SSF55681">
    <property type="entry name" value="Class II aaRS and biotin synthetases"/>
    <property type="match status" value="1"/>
</dbReference>
<evidence type="ECO:0000259" key="6">
    <source>
        <dbReference type="Pfam" id="PF00152"/>
    </source>
</evidence>
<protein>
    <recommendedName>
        <fullName evidence="6">Aminoacyl-tRNA synthetase class II (D/K/N) domain-containing protein</fullName>
    </recommendedName>
</protein>
<dbReference type="InterPro" id="IPR002312">
    <property type="entry name" value="Asp/Asn-tRNA-synth_IIb"/>
</dbReference>
<organism evidence="7 8">
    <name type="scientific">Nyssa sinensis</name>
    <dbReference type="NCBI Taxonomy" id="561372"/>
    <lineage>
        <taxon>Eukaryota</taxon>
        <taxon>Viridiplantae</taxon>
        <taxon>Streptophyta</taxon>
        <taxon>Embryophyta</taxon>
        <taxon>Tracheophyta</taxon>
        <taxon>Spermatophyta</taxon>
        <taxon>Magnoliopsida</taxon>
        <taxon>eudicotyledons</taxon>
        <taxon>Gunneridae</taxon>
        <taxon>Pentapetalae</taxon>
        <taxon>asterids</taxon>
        <taxon>Cornales</taxon>
        <taxon>Nyssaceae</taxon>
        <taxon>Nyssa</taxon>
    </lineage>
</organism>
<gene>
    <name evidence="7" type="ORF">F0562_027869</name>
</gene>
<feature type="domain" description="Aminoacyl-tRNA synthetase class II (D/K/N)" evidence="6">
    <location>
        <begin position="57"/>
        <end position="95"/>
    </location>
</feature>
<evidence type="ECO:0000256" key="5">
    <source>
        <dbReference type="ARBA" id="ARBA00023146"/>
    </source>
</evidence>
<dbReference type="OrthoDB" id="439710at2759"/>
<dbReference type="Gene3D" id="3.30.930.10">
    <property type="entry name" value="Bira Bifunctional Protein, Domain 2"/>
    <property type="match status" value="1"/>
</dbReference>
<dbReference type="InterPro" id="IPR045864">
    <property type="entry name" value="aa-tRNA-synth_II/BPL/LPL"/>
</dbReference>
<dbReference type="EMBL" id="CM018038">
    <property type="protein sequence ID" value="KAA8538308.1"/>
    <property type="molecule type" value="Genomic_DNA"/>
</dbReference>
<dbReference type="GO" id="GO:0004812">
    <property type="term" value="F:aminoacyl-tRNA ligase activity"/>
    <property type="evidence" value="ECO:0007669"/>
    <property type="project" value="UniProtKB-KW"/>
</dbReference>
<keyword evidence="3" id="KW-0067">ATP-binding</keyword>
<evidence type="ECO:0000256" key="3">
    <source>
        <dbReference type="ARBA" id="ARBA00022840"/>
    </source>
</evidence>
<reference evidence="7 8" key="1">
    <citation type="submission" date="2019-09" db="EMBL/GenBank/DDBJ databases">
        <title>A chromosome-level genome assembly of the Chinese tupelo Nyssa sinensis.</title>
        <authorList>
            <person name="Yang X."/>
            <person name="Kang M."/>
            <person name="Yang Y."/>
            <person name="Xiong H."/>
            <person name="Wang M."/>
            <person name="Zhang Z."/>
            <person name="Wang Z."/>
            <person name="Wu H."/>
            <person name="Ma T."/>
            <person name="Liu J."/>
            <person name="Xi Z."/>
        </authorList>
    </citation>
    <scope>NUCLEOTIDE SEQUENCE [LARGE SCALE GENOMIC DNA]</scope>
    <source>
        <strain evidence="7">J267</strain>
        <tissue evidence="7">Leaf</tissue>
    </source>
</reference>
<keyword evidence="4" id="KW-0648">Protein biosynthesis</keyword>
<evidence type="ECO:0000256" key="1">
    <source>
        <dbReference type="ARBA" id="ARBA00022598"/>
    </source>
</evidence>
<accession>A0A5J5B6Q2</accession>
<keyword evidence="1" id="KW-0436">Ligase</keyword>